<dbReference type="Proteomes" id="UP000828390">
    <property type="component" value="Unassembled WGS sequence"/>
</dbReference>
<keyword evidence="2" id="KW-1185">Reference proteome</keyword>
<accession>A0A9D4F5X8</accession>
<comment type="caution">
    <text evidence="1">The sequence shown here is derived from an EMBL/GenBank/DDBJ whole genome shotgun (WGS) entry which is preliminary data.</text>
</comment>
<proteinExistence type="predicted"/>
<dbReference type="EMBL" id="JAIWYP010000007">
    <property type="protein sequence ID" value="KAH3791911.1"/>
    <property type="molecule type" value="Genomic_DNA"/>
</dbReference>
<sequence length="128" mass="14257">MGILSVVRPYLKQLSTGVALLLMVVYVMSGRQMSLYFTPEAERLVRKIQLHHAYAGGQADPVILAGNCGHNPRAEFCDRDKLVYAMAGGHSKDMALFPDPGLYSRGPRISTRHVRVFSKQLGRPKYPI</sequence>
<reference evidence="1" key="1">
    <citation type="journal article" date="2019" name="bioRxiv">
        <title>The Genome of the Zebra Mussel, Dreissena polymorpha: A Resource for Invasive Species Research.</title>
        <authorList>
            <person name="McCartney M.A."/>
            <person name="Auch B."/>
            <person name="Kono T."/>
            <person name="Mallez S."/>
            <person name="Zhang Y."/>
            <person name="Obille A."/>
            <person name="Becker A."/>
            <person name="Abrahante J.E."/>
            <person name="Garbe J."/>
            <person name="Badalamenti J.P."/>
            <person name="Herman A."/>
            <person name="Mangelson H."/>
            <person name="Liachko I."/>
            <person name="Sullivan S."/>
            <person name="Sone E.D."/>
            <person name="Koren S."/>
            <person name="Silverstein K.A.T."/>
            <person name="Beckman K.B."/>
            <person name="Gohl D.M."/>
        </authorList>
    </citation>
    <scope>NUCLEOTIDE SEQUENCE</scope>
    <source>
        <strain evidence="1">Duluth1</strain>
        <tissue evidence="1">Whole animal</tissue>
    </source>
</reference>
<gene>
    <name evidence="1" type="ORF">DPMN_145401</name>
</gene>
<organism evidence="1 2">
    <name type="scientific">Dreissena polymorpha</name>
    <name type="common">Zebra mussel</name>
    <name type="synonym">Mytilus polymorpha</name>
    <dbReference type="NCBI Taxonomy" id="45954"/>
    <lineage>
        <taxon>Eukaryota</taxon>
        <taxon>Metazoa</taxon>
        <taxon>Spiralia</taxon>
        <taxon>Lophotrochozoa</taxon>
        <taxon>Mollusca</taxon>
        <taxon>Bivalvia</taxon>
        <taxon>Autobranchia</taxon>
        <taxon>Heteroconchia</taxon>
        <taxon>Euheterodonta</taxon>
        <taxon>Imparidentia</taxon>
        <taxon>Neoheterodontei</taxon>
        <taxon>Myida</taxon>
        <taxon>Dreissenoidea</taxon>
        <taxon>Dreissenidae</taxon>
        <taxon>Dreissena</taxon>
    </lineage>
</organism>
<name>A0A9D4F5X8_DREPO</name>
<dbReference type="AlphaFoldDB" id="A0A9D4F5X8"/>
<evidence type="ECO:0000313" key="1">
    <source>
        <dbReference type="EMBL" id="KAH3791911.1"/>
    </source>
</evidence>
<evidence type="ECO:0000313" key="2">
    <source>
        <dbReference type="Proteomes" id="UP000828390"/>
    </source>
</evidence>
<reference evidence="1" key="2">
    <citation type="submission" date="2020-11" db="EMBL/GenBank/DDBJ databases">
        <authorList>
            <person name="McCartney M.A."/>
            <person name="Auch B."/>
            <person name="Kono T."/>
            <person name="Mallez S."/>
            <person name="Becker A."/>
            <person name="Gohl D.M."/>
            <person name="Silverstein K.A.T."/>
            <person name="Koren S."/>
            <person name="Bechman K.B."/>
            <person name="Herman A."/>
            <person name="Abrahante J.E."/>
            <person name="Garbe J."/>
        </authorList>
    </citation>
    <scope>NUCLEOTIDE SEQUENCE</scope>
    <source>
        <strain evidence="1">Duluth1</strain>
        <tissue evidence="1">Whole animal</tissue>
    </source>
</reference>
<protein>
    <submittedName>
        <fullName evidence="1">Uncharacterized protein</fullName>
    </submittedName>
</protein>